<gene>
    <name evidence="1" type="ORF">SEMRO_188_G081070.1</name>
</gene>
<proteinExistence type="predicted"/>
<accession>A0A9N8DK88</accession>
<dbReference type="Proteomes" id="UP001153069">
    <property type="component" value="Unassembled WGS sequence"/>
</dbReference>
<keyword evidence="2" id="KW-1185">Reference proteome</keyword>
<comment type="caution">
    <text evidence="1">The sequence shown here is derived from an EMBL/GenBank/DDBJ whole genome shotgun (WGS) entry which is preliminary data.</text>
</comment>
<name>A0A9N8DK88_9STRA</name>
<reference evidence="1" key="1">
    <citation type="submission" date="2020-06" db="EMBL/GenBank/DDBJ databases">
        <authorList>
            <consortium name="Plant Systems Biology data submission"/>
        </authorList>
    </citation>
    <scope>NUCLEOTIDE SEQUENCE</scope>
    <source>
        <strain evidence="1">D6</strain>
    </source>
</reference>
<protein>
    <submittedName>
        <fullName evidence="1">Uncharacterized protein</fullName>
    </submittedName>
</protein>
<organism evidence="1 2">
    <name type="scientific">Seminavis robusta</name>
    <dbReference type="NCBI Taxonomy" id="568900"/>
    <lineage>
        <taxon>Eukaryota</taxon>
        <taxon>Sar</taxon>
        <taxon>Stramenopiles</taxon>
        <taxon>Ochrophyta</taxon>
        <taxon>Bacillariophyta</taxon>
        <taxon>Bacillariophyceae</taxon>
        <taxon>Bacillariophycidae</taxon>
        <taxon>Naviculales</taxon>
        <taxon>Naviculaceae</taxon>
        <taxon>Seminavis</taxon>
    </lineage>
</organism>
<evidence type="ECO:0000313" key="1">
    <source>
        <dbReference type="EMBL" id="CAB9504159.1"/>
    </source>
</evidence>
<dbReference type="EMBL" id="CAICTM010000187">
    <property type="protein sequence ID" value="CAB9504159.1"/>
    <property type="molecule type" value="Genomic_DNA"/>
</dbReference>
<dbReference type="AlphaFoldDB" id="A0A9N8DK88"/>
<sequence length="144" mass="15755">MPPYNVQVTAVRNSVTAAAKDNEASAGQTVQYAMMAEPYSFYGNNNGNGDLFQGWSLVANTTQPSGVSFVPIGGPSIRYSQGHYYVLTGGDHVELLRTTNLHQWGHSPNSPPTNESINSLTLNFRLSSWRMQEKVISERGMLSS</sequence>
<evidence type="ECO:0000313" key="2">
    <source>
        <dbReference type="Proteomes" id="UP001153069"/>
    </source>
</evidence>